<organism evidence="2 3">
    <name type="scientific">Cryptococcus floricola</name>
    <dbReference type="NCBI Taxonomy" id="2591691"/>
    <lineage>
        <taxon>Eukaryota</taxon>
        <taxon>Fungi</taxon>
        <taxon>Dikarya</taxon>
        <taxon>Basidiomycota</taxon>
        <taxon>Agaricomycotina</taxon>
        <taxon>Tremellomycetes</taxon>
        <taxon>Tremellales</taxon>
        <taxon>Cryptococcaceae</taxon>
        <taxon>Cryptococcus</taxon>
    </lineage>
</organism>
<feature type="compositionally biased region" description="Polar residues" evidence="1">
    <location>
        <begin position="972"/>
        <end position="998"/>
    </location>
</feature>
<feature type="region of interest" description="Disordered" evidence="1">
    <location>
        <begin position="693"/>
        <end position="726"/>
    </location>
</feature>
<feature type="compositionally biased region" description="Pro residues" evidence="1">
    <location>
        <begin position="851"/>
        <end position="875"/>
    </location>
</feature>
<feature type="compositionally biased region" description="Basic and acidic residues" evidence="1">
    <location>
        <begin position="1066"/>
        <end position="1090"/>
    </location>
</feature>
<feature type="compositionally biased region" description="Polar residues" evidence="1">
    <location>
        <begin position="879"/>
        <end position="889"/>
    </location>
</feature>
<proteinExistence type="predicted"/>
<gene>
    <name evidence="2" type="ORF">B9479_007119</name>
</gene>
<comment type="caution">
    <text evidence="2">The sequence shown here is derived from an EMBL/GenBank/DDBJ whole genome shotgun (WGS) entry which is preliminary data.</text>
</comment>
<feature type="region of interest" description="Disordered" evidence="1">
    <location>
        <begin position="306"/>
        <end position="343"/>
    </location>
</feature>
<feature type="compositionally biased region" description="Low complexity" evidence="1">
    <location>
        <begin position="367"/>
        <end position="380"/>
    </location>
</feature>
<reference evidence="2 3" key="1">
    <citation type="submission" date="2017-05" db="EMBL/GenBank/DDBJ databases">
        <title>The Genome Sequence of Tsuchiyaea wingfieldii DSM 27421.</title>
        <authorList>
            <person name="Cuomo C."/>
            <person name="Passer A."/>
            <person name="Billmyre B."/>
            <person name="Heitman J."/>
        </authorList>
    </citation>
    <scope>NUCLEOTIDE SEQUENCE [LARGE SCALE GENOMIC DNA]</scope>
    <source>
        <strain evidence="2 3">DSM 27421</strain>
    </source>
</reference>
<feature type="compositionally biased region" description="Basic and acidic residues" evidence="1">
    <location>
        <begin position="945"/>
        <end position="957"/>
    </location>
</feature>
<protein>
    <submittedName>
        <fullName evidence="2">Uncharacterized protein</fullName>
    </submittedName>
</protein>
<feature type="compositionally biased region" description="Basic and acidic residues" evidence="1">
    <location>
        <begin position="819"/>
        <end position="832"/>
    </location>
</feature>
<feature type="compositionally biased region" description="Low complexity" evidence="1">
    <location>
        <begin position="890"/>
        <end position="908"/>
    </location>
</feature>
<evidence type="ECO:0000313" key="3">
    <source>
        <dbReference type="Proteomes" id="UP000322245"/>
    </source>
</evidence>
<evidence type="ECO:0000256" key="1">
    <source>
        <dbReference type="SAM" id="MobiDB-lite"/>
    </source>
</evidence>
<feature type="compositionally biased region" description="Low complexity" evidence="1">
    <location>
        <begin position="331"/>
        <end position="340"/>
    </location>
</feature>
<dbReference type="EMBL" id="NIDF01000144">
    <property type="protein sequence ID" value="TYJ52276.1"/>
    <property type="molecule type" value="Genomic_DNA"/>
</dbReference>
<dbReference type="PANTHER" id="PTHR48125">
    <property type="entry name" value="LP07818P1"/>
    <property type="match status" value="1"/>
</dbReference>
<accession>A0A5D3ARC4</accession>
<feature type="region of interest" description="Disordered" evidence="1">
    <location>
        <begin position="359"/>
        <end position="395"/>
    </location>
</feature>
<feature type="region of interest" description="Disordered" evidence="1">
    <location>
        <begin position="754"/>
        <end position="1090"/>
    </location>
</feature>
<feature type="region of interest" description="Disordered" evidence="1">
    <location>
        <begin position="1"/>
        <end position="25"/>
    </location>
</feature>
<feature type="region of interest" description="Disordered" evidence="1">
    <location>
        <begin position="659"/>
        <end position="679"/>
    </location>
</feature>
<feature type="compositionally biased region" description="Basic and acidic residues" evidence="1">
    <location>
        <begin position="306"/>
        <end position="315"/>
    </location>
</feature>
<dbReference type="PANTHER" id="PTHR48125:SF12">
    <property type="entry name" value="AT HOOK TRANSCRIPTION FACTOR FAMILY-RELATED"/>
    <property type="match status" value="1"/>
</dbReference>
<evidence type="ECO:0000313" key="2">
    <source>
        <dbReference type="EMBL" id="TYJ52276.1"/>
    </source>
</evidence>
<keyword evidence="3" id="KW-1185">Reference proteome</keyword>
<feature type="compositionally biased region" description="Basic and acidic residues" evidence="1">
    <location>
        <begin position="754"/>
        <end position="770"/>
    </location>
</feature>
<name>A0A5D3ARC4_9TREE</name>
<feature type="compositionally biased region" description="Basic and acidic residues" evidence="1">
    <location>
        <begin position="909"/>
        <end position="923"/>
    </location>
</feature>
<dbReference type="Proteomes" id="UP000322245">
    <property type="component" value="Unassembled WGS sequence"/>
</dbReference>
<sequence length="1090" mass="118858">MNANGAAPVPHGGRTLPPPPPNTFSDSEITKAFEVLVNAMDSALAAFTRKDDASRHLVKLCSFPDADPCHPVFDAARRAAKESRQQHEAAMGSARAAFQELVWLMIVKAGGVKDLSAVTSTTAPAVPAGVPVDILKTLSDHKKTLQDQFASANTVLESKLAQQLAQRFEAFQKTIKAESELEKRDYGMEADALRGMVAEVKSVKVIFEEGMARVGSLEKWQQDRDQADALKAEEHPVAAELAVKEAQAASELTAKEPLNAAHLPTPSTAQFPPPHPNYHQLPISRVVKQELVDRLDSLENEVAMQREEIDGMEAHRRQRKRKRAQDDEGVGKAVAGPAVGDGKDKLWEEVRRLQEELQKLKTPAEIPTPAQTSSAPSPAARIGSAPPTNAPPAPMSREISTLLRSVDKLERSEAVTQEKLKALAGADEARKTEIAKVDKMESAIEGWERRAQGLVKEHTAEIGDKLEEVRITAMRDKGASDAKLAEMGALLQRTLSGLKAGVNDMLSKMMGSFDRDNGAALAGLQTNIDNLRATLQEHATFIATISGRDGADSSIAVLVDTLAQNTDKCMRACNGTMMLFSQLRDEVRNNGANQARAMMEESGTAVTERIGPTEGEVGRMRSRIEALEMLLQQESAKEEQMSVMRAQLYNLQKQIQKLAQPREQVQSSSPNNAAPTQNEATRRLVQELQERAKQLDKEKAEREEAMKRERDEMAKQQKEMKEREESLVERCMKDAREEMEKSVAELVQRELRSMKEARRARSTEGSEFHTPDSVLLLESQLQPFDISPGVGLEPLPPVREDDMDEERPVTPPVPPPARAELEKSREPSRDVEATAVGEPSAVGQPIRSPSTSPPPLAGQSNPVPPQSNPVPPQSAPVPGQTNPGQPTVQPLSISLARPSSSGSGSSKAASDRSMAKFFNDADRTGSPGMQMGAADMTARPNMQTRRTESWMPTREDSQQAPVLHLSREPTPHLQTTTPPVSAAGATNPTSRPGSSSGTIPRPRTHSNSGTKPPPSTQPFGFSLPQGSKLPQPPPGAIPSKPRLDKPTTPRASSYQPQPREGMTGSERGRDWDRDRGRPGSYDHHGRDRRP</sequence>
<dbReference type="AlphaFoldDB" id="A0A5D3ARC4"/>